<name>A0A6A5WPQ1_9PLEO</name>
<keyword evidence="12" id="KW-1185">Reference proteome</keyword>
<keyword evidence="4" id="KW-0808">Transferase</keyword>
<evidence type="ECO:0000256" key="7">
    <source>
        <dbReference type="ARBA" id="ARBA00023136"/>
    </source>
</evidence>
<dbReference type="AlphaFoldDB" id="A0A6A5WPQ1"/>
<dbReference type="GO" id="GO:0006629">
    <property type="term" value="P:lipid metabolic process"/>
    <property type="evidence" value="ECO:0007669"/>
    <property type="project" value="InterPro"/>
</dbReference>
<dbReference type="OrthoDB" id="1077582at2759"/>
<sequence length="377" mass="43987">PIVATLFAVLYALLILAFPPSKSITRKFSIIFLACPISVAFFNHTKLYPNAVLCSMFGRFLLIWFAHMSHMVCIVEYAPTDTTPTKDKQEDLDWKQRTKQAWTVLFDYDFNGRGAQNSAKHSHARTGFLLHHLNQIVMFYSTMSAYETCVKTYIPFLRKNFPVDPSIGQHLTTLYDLFKIPLNWSIISMLHFELYHSVFALLFVGLGLDAHHTWSLALFGSIKDAWSVRRYWGKYWHKYVYYSFSAHVRAVTRGWMCLQKGCIATRLLENTLVFTVSGLMHSMVSYVEFEGRRDVWSIAFWFTAQMLPIVLETLAQKLWTAVLGRASISRASRQVRIFERIIGYLWVLSWFMWSIPVYEIMRDGLTLEMMRRRAREA</sequence>
<evidence type="ECO:0000256" key="5">
    <source>
        <dbReference type="ARBA" id="ARBA00022692"/>
    </source>
</evidence>
<feature type="signal peptide" evidence="9">
    <location>
        <begin position="1"/>
        <end position="23"/>
    </location>
</feature>
<dbReference type="EMBL" id="ML977585">
    <property type="protein sequence ID" value="KAF2001055.1"/>
    <property type="molecule type" value="Genomic_DNA"/>
</dbReference>
<evidence type="ECO:0000313" key="12">
    <source>
        <dbReference type="Proteomes" id="UP000799779"/>
    </source>
</evidence>
<feature type="transmembrane region" description="Helical" evidence="8">
    <location>
        <begin position="341"/>
        <end position="361"/>
    </location>
</feature>
<evidence type="ECO:0000256" key="2">
    <source>
        <dbReference type="ARBA" id="ARBA00005179"/>
    </source>
</evidence>
<dbReference type="InterPro" id="IPR044851">
    <property type="entry name" value="Wax_synthase"/>
</dbReference>
<dbReference type="PANTHER" id="PTHR31595">
    <property type="entry name" value="LONG-CHAIN-ALCOHOL O-FATTY-ACYLTRANSFERASE 3-RELATED"/>
    <property type="match status" value="1"/>
</dbReference>
<proteinExistence type="inferred from homology"/>
<evidence type="ECO:0000256" key="9">
    <source>
        <dbReference type="SAM" id="SignalP"/>
    </source>
</evidence>
<keyword evidence="7 8" id="KW-0472">Membrane</keyword>
<dbReference type="GO" id="GO:0016020">
    <property type="term" value="C:membrane"/>
    <property type="evidence" value="ECO:0007669"/>
    <property type="project" value="UniProtKB-SubCell"/>
</dbReference>
<evidence type="ECO:0000259" key="10">
    <source>
        <dbReference type="Pfam" id="PF13813"/>
    </source>
</evidence>
<organism evidence="11 12">
    <name type="scientific">Amniculicola lignicola CBS 123094</name>
    <dbReference type="NCBI Taxonomy" id="1392246"/>
    <lineage>
        <taxon>Eukaryota</taxon>
        <taxon>Fungi</taxon>
        <taxon>Dikarya</taxon>
        <taxon>Ascomycota</taxon>
        <taxon>Pezizomycotina</taxon>
        <taxon>Dothideomycetes</taxon>
        <taxon>Pleosporomycetidae</taxon>
        <taxon>Pleosporales</taxon>
        <taxon>Amniculicolaceae</taxon>
        <taxon>Amniculicola</taxon>
    </lineage>
</organism>
<accession>A0A6A5WPQ1</accession>
<protein>
    <recommendedName>
        <fullName evidence="10">Wax synthase domain-containing protein</fullName>
    </recommendedName>
</protein>
<dbReference type="PANTHER" id="PTHR31595:SF57">
    <property type="entry name" value="OS04G0481900 PROTEIN"/>
    <property type="match status" value="1"/>
</dbReference>
<evidence type="ECO:0000256" key="3">
    <source>
        <dbReference type="ARBA" id="ARBA00007282"/>
    </source>
</evidence>
<dbReference type="GO" id="GO:0008374">
    <property type="term" value="F:O-acyltransferase activity"/>
    <property type="evidence" value="ECO:0007669"/>
    <property type="project" value="InterPro"/>
</dbReference>
<evidence type="ECO:0000256" key="1">
    <source>
        <dbReference type="ARBA" id="ARBA00004141"/>
    </source>
</evidence>
<keyword evidence="6 8" id="KW-1133">Transmembrane helix</keyword>
<feature type="domain" description="Wax synthase" evidence="10">
    <location>
        <begin position="217"/>
        <end position="301"/>
    </location>
</feature>
<evidence type="ECO:0000256" key="4">
    <source>
        <dbReference type="ARBA" id="ARBA00022679"/>
    </source>
</evidence>
<keyword evidence="5 8" id="KW-0812">Transmembrane</keyword>
<comment type="similarity">
    <text evidence="3">Belongs to the wax synthase family.</text>
</comment>
<evidence type="ECO:0000313" key="11">
    <source>
        <dbReference type="EMBL" id="KAF2001055.1"/>
    </source>
</evidence>
<evidence type="ECO:0000256" key="8">
    <source>
        <dbReference type="SAM" id="Phobius"/>
    </source>
</evidence>
<gene>
    <name evidence="11" type="ORF">P154DRAFT_402868</name>
</gene>
<keyword evidence="9" id="KW-0732">Signal</keyword>
<dbReference type="Proteomes" id="UP000799779">
    <property type="component" value="Unassembled WGS sequence"/>
</dbReference>
<feature type="non-terminal residue" evidence="11">
    <location>
        <position position="377"/>
    </location>
</feature>
<feature type="chain" id="PRO_5025483748" description="Wax synthase domain-containing protein" evidence="9">
    <location>
        <begin position="24"/>
        <end position="377"/>
    </location>
</feature>
<evidence type="ECO:0000256" key="6">
    <source>
        <dbReference type="ARBA" id="ARBA00022989"/>
    </source>
</evidence>
<feature type="non-terminal residue" evidence="11">
    <location>
        <position position="1"/>
    </location>
</feature>
<comment type="subcellular location">
    <subcellularLocation>
        <location evidence="1">Membrane</location>
        <topology evidence="1">Multi-pass membrane protein</topology>
    </subcellularLocation>
</comment>
<dbReference type="Pfam" id="PF13813">
    <property type="entry name" value="MBOAT_2"/>
    <property type="match status" value="1"/>
</dbReference>
<dbReference type="InterPro" id="IPR032805">
    <property type="entry name" value="Wax_synthase_dom"/>
</dbReference>
<comment type="pathway">
    <text evidence="2">Secondary metabolite biosynthesis.</text>
</comment>
<reference evidence="11" key="1">
    <citation type="journal article" date="2020" name="Stud. Mycol.">
        <title>101 Dothideomycetes genomes: a test case for predicting lifestyles and emergence of pathogens.</title>
        <authorList>
            <person name="Haridas S."/>
            <person name="Albert R."/>
            <person name="Binder M."/>
            <person name="Bloem J."/>
            <person name="Labutti K."/>
            <person name="Salamov A."/>
            <person name="Andreopoulos B."/>
            <person name="Baker S."/>
            <person name="Barry K."/>
            <person name="Bills G."/>
            <person name="Bluhm B."/>
            <person name="Cannon C."/>
            <person name="Castanera R."/>
            <person name="Culley D."/>
            <person name="Daum C."/>
            <person name="Ezra D."/>
            <person name="Gonzalez J."/>
            <person name="Henrissat B."/>
            <person name="Kuo A."/>
            <person name="Liang C."/>
            <person name="Lipzen A."/>
            <person name="Lutzoni F."/>
            <person name="Magnuson J."/>
            <person name="Mondo S."/>
            <person name="Nolan M."/>
            <person name="Ohm R."/>
            <person name="Pangilinan J."/>
            <person name="Park H.-J."/>
            <person name="Ramirez L."/>
            <person name="Alfaro M."/>
            <person name="Sun H."/>
            <person name="Tritt A."/>
            <person name="Yoshinaga Y."/>
            <person name="Zwiers L.-H."/>
            <person name="Turgeon B."/>
            <person name="Goodwin S."/>
            <person name="Spatafora J."/>
            <person name="Crous P."/>
            <person name="Grigoriev I."/>
        </authorList>
    </citation>
    <scope>NUCLEOTIDE SEQUENCE</scope>
    <source>
        <strain evidence="11">CBS 123094</strain>
    </source>
</reference>